<dbReference type="AlphaFoldDB" id="A0A9X3AMA5"/>
<dbReference type="Pfam" id="PF04239">
    <property type="entry name" value="DUF421"/>
    <property type="match status" value="1"/>
</dbReference>
<evidence type="ECO:0000256" key="6">
    <source>
        <dbReference type="ARBA" id="ARBA00023136"/>
    </source>
</evidence>
<evidence type="ECO:0000256" key="4">
    <source>
        <dbReference type="ARBA" id="ARBA00022692"/>
    </source>
</evidence>
<dbReference type="PANTHER" id="PTHR34582">
    <property type="entry name" value="UPF0702 TRANSMEMBRANE PROTEIN YCAP"/>
    <property type="match status" value="1"/>
</dbReference>
<dbReference type="InterPro" id="IPR023090">
    <property type="entry name" value="UPF0702_alpha/beta_dom_sf"/>
</dbReference>
<keyword evidence="3" id="KW-1003">Cell membrane</keyword>
<keyword evidence="9" id="KW-1185">Reference proteome</keyword>
<comment type="similarity">
    <text evidence="2">Belongs to the UPF0702 family.</text>
</comment>
<gene>
    <name evidence="8" type="ORF">N0B51_04015</name>
</gene>
<keyword evidence="4" id="KW-0812">Transmembrane</keyword>
<organism evidence="8 9">
    <name type="scientific">Tsuneonella litorea</name>
    <dbReference type="NCBI Taxonomy" id="2976475"/>
    <lineage>
        <taxon>Bacteria</taxon>
        <taxon>Pseudomonadati</taxon>
        <taxon>Pseudomonadota</taxon>
        <taxon>Alphaproteobacteria</taxon>
        <taxon>Sphingomonadales</taxon>
        <taxon>Erythrobacteraceae</taxon>
        <taxon>Tsuneonella</taxon>
    </lineage>
</organism>
<dbReference type="Proteomes" id="UP001142648">
    <property type="component" value="Unassembled WGS sequence"/>
</dbReference>
<sequence>MLASAALAWVVLLVRVVGLRSFSKMTSFDFVMTIAMGSMVASASQSQEWPKFLQTIAAMAALFVVQFAAARLRRASETAARVIQNEPVVLVRDGVILDKALKETRVSRDDLFAKLREANVSSLDDVRAVVLETTGDVSVLHGESMDKRLLHGVQSAHDGEGA</sequence>
<evidence type="ECO:0000313" key="9">
    <source>
        <dbReference type="Proteomes" id="UP001142648"/>
    </source>
</evidence>
<dbReference type="InterPro" id="IPR007353">
    <property type="entry name" value="DUF421"/>
</dbReference>
<feature type="domain" description="YetF C-terminal" evidence="7">
    <location>
        <begin position="76"/>
        <end position="144"/>
    </location>
</feature>
<proteinExistence type="inferred from homology"/>
<evidence type="ECO:0000313" key="8">
    <source>
        <dbReference type="EMBL" id="MCT2558137.1"/>
    </source>
</evidence>
<evidence type="ECO:0000256" key="1">
    <source>
        <dbReference type="ARBA" id="ARBA00004651"/>
    </source>
</evidence>
<dbReference type="PANTHER" id="PTHR34582:SF6">
    <property type="entry name" value="UPF0702 TRANSMEMBRANE PROTEIN YCAP"/>
    <property type="match status" value="1"/>
</dbReference>
<protein>
    <submittedName>
        <fullName evidence="8">DUF421 domain-containing protein</fullName>
    </submittedName>
</protein>
<keyword evidence="5" id="KW-1133">Transmembrane helix</keyword>
<accession>A0A9X3AMA5</accession>
<evidence type="ECO:0000256" key="5">
    <source>
        <dbReference type="ARBA" id="ARBA00022989"/>
    </source>
</evidence>
<name>A0A9X3AMA5_9SPHN</name>
<dbReference type="RefSeq" id="WP_259960936.1">
    <property type="nucleotide sequence ID" value="NZ_JAOAMV010000002.1"/>
</dbReference>
<dbReference type="GO" id="GO:0005886">
    <property type="term" value="C:plasma membrane"/>
    <property type="evidence" value="ECO:0007669"/>
    <property type="project" value="UniProtKB-SubCell"/>
</dbReference>
<comment type="caution">
    <text evidence="8">The sequence shown here is derived from an EMBL/GenBank/DDBJ whole genome shotgun (WGS) entry which is preliminary data.</text>
</comment>
<evidence type="ECO:0000256" key="2">
    <source>
        <dbReference type="ARBA" id="ARBA00006448"/>
    </source>
</evidence>
<comment type="subcellular location">
    <subcellularLocation>
        <location evidence="1">Cell membrane</location>
        <topology evidence="1">Multi-pass membrane protein</topology>
    </subcellularLocation>
</comment>
<dbReference type="EMBL" id="JAOAMV010000002">
    <property type="protein sequence ID" value="MCT2558137.1"/>
    <property type="molecule type" value="Genomic_DNA"/>
</dbReference>
<reference evidence="8" key="1">
    <citation type="submission" date="2022-09" db="EMBL/GenBank/DDBJ databases">
        <title>The genome sequence of Tsuneonella sp. YG55.</title>
        <authorList>
            <person name="Liu Y."/>
        </authorList>
    </citation>
    <scope>NUCLEOTIDE SEQUENCE</scope>
    <source>
        <strain evidence="8">YG55</strain>
    </source>
</reference>
<keyword evidence="6" id="KW-0472">Membrane</keyword>
<evidence type="ECO:0000259" key="7">
    <source>
        <dbReference type="Pfam" id="PF04239"/>
    </source>
</evidence>
<dbReference type="Gene3D" id="3.30.240.20">
    <property type="entry name" value="bsu07140 like domains"/>
    <property type="match status" value="1"/>
</dbReference>
<evidence type="ECO:0000256" key="3">
    <source>
        <dbReference type="ARBA" id="ARBA00022475"/>
    </source>
</evidence>